<dbReference type="AlphaFoldDB" id="A0A1G2LQN8"/>
<accession>A0A1G2LQN8</accession>
<evidence type="ECO:0000313" key="1">
    <source>
        <dbReference type="EMBL" id="OHA13917.1"/>
    </source>
</evidence>
<name>A0A1G2LQN8_9BACT</name>
<dbReference type="PROSITE" id="PS51257">
    <property type="entry name" value="PROKAR_LIPOPROTEIN"/>
    <property type="match status" value="1"/>
</dbReference>
<evidence type="ECO:0000313" key="2">
    <source>
        <dbReference type="Proteomes" id="UP000177171"/>
    </source>
</evidence>
<organism evidence="1 2">
    <name type="scientific">Candidatus Sungbacteria bacterium RIFCSPLOWO2_12_FULL_41_11</name>
    <dbReference type="NCBI Taxonomy" id="1802286"/>
    <lineage>
        <taxon>Bacteria</taxon>
        <taxon>Candidatus Sungiibacteriota</taxon>
    </lineage>
</organism>
<proteinExistence type="predicted"/>
<dbReference type="EMBL" id="MHQY01000015">
    <property type="protein sequence ID" value="OHA13917.1"/>
    <property type="molecule type" value="Genomic_DNA"/>
</dbReference>
<protein>
    <submittedName>
        <fullName evidence="1">Uncharacterized protein</fullName>
    </submittedName>
</protein>
<comment type="caution">
    <text evidence="1">The sequence shown here is derived from an EMBL/GenBank/DDBJ whole genome shotgun (WGS) entry which is preliminary data.</text>
</comment>
<dbReference type="Proteomes" id="UP000177171">
    <property type="component" value="Unassembled WGS sequence"/>
</dbReference>
<gene>
    <name evidence="1" type="ORF">A3G49_01600</name>
</gene>
<sequence>MAKISGLAILFIIAIGLTACHTERRATEIKLTDGGTINCIGGIELNNADVTCYQERANPPGAETHSDMKIVIPWKRISELRFRDN</sequence>
<reference evidence="1 2" key="1">
    <citation type="journal article" date="2016" name="Nat. Commun.">
        <title>Thousands of microbial genomes shed light on interconnected biogeochemical processes in an aquifer system.</title>
        <authorList>
            <person name="Anantharaman K."/>
            <person name="Brown C.T."/>
            <person name="Hug L.A."/>
            <person name="Sharon I."/>
            <person name="Castelle C.J."/>
            <person name="Probst A.J."/>
            <person name="Thomas B.C."/>
            <person name="Singh A."/>
            <person name="Wilkins M.J."/>
            <person name="Karaoz U."/>
            <person name="Brodie E.L."/>
            <person name="Williams K.H."/>
            <person name="Hubbard S.S."/>
            <person name="Banfield J.F."/>
        </authorList>
    </citation>
    <scope>NUCLEOTIDE SEQUENCE [LARGE SCALE GENOMIC DNA]</scope>
</reference>